<dbReference type="InterPro" id="IPR011990">
    <property type="entry name" value="TPR-like_helical_dom_sf"/>
</dbReference>
<dbReference type="Pfam" id="PF01381">
    <property type="entry name" value="HTH_3"/>
    <property type="match status" value="1"/>
</dbReference>
<gene>
    <name evidence="2" type="ORF">FD35_GL001113</name>
</gene>
<accession>A0A0R1RSK2</accession>
<name>A0A0R1RSK2_9LACO</name>
<dbReference type="GO" id="GO:0003677">
    <property type="term" value="F:DNA binding"/>
    <property type="evidence" value="ECO:0007669"/>
    <property type="project" value="UniProtKB-KW"/>
</dbReference>
<dbReference type="PROSITE" id="PS50943">
    <property type="entry name" value="HTH_CROC1"/>
    <property type="match status" value="1"/>
</dbReference>
<evidence type="ECO:0000313" key="3">
    <source>
        <dbReference type="Proteomes" id="UP000051999"/>
    </source>
</evidence>
<sequence>MSEYETSFATMAQTLGENLAMQRRRLGLTQKQLARDICSQGLISNIERGNYVPNAILLGQICNRLKMSIDHALLNHYYKISHHEDFNETVEQLCNQHLYQQMRDYLEKSELADHLQRDDDLQIYYYYHACSVYQLTKDAPVSLRELNLALSFTYSPHQAHLTSLEMIIMSCIDFVESESNINHEFNRFKQLENIILNDENLTLDPNYSLIFYQYALTLFHHAEMHKSIDIIQTGIKWATDHNVTFMLADFFFLLSKEYITIKDNDNAQTATQKYQVLESLFHQPINQTID</sequence>
<dbReference type="Proteomes" id="UP000051999">
    <property type="component" value="Unassembled WGS sequence"/>
</dbReference>
<comment type="caution">
    <text evidence="2">The sequence shown here is derived from an EMBL/GenBank/DDBJ whole genome shotgun (WGS) entry which is preliminary data.</text>
</comment>
<dbReference type="InterPro" id="IPR010982">
    <property type="entry name" value="Lambda_DNA-bd_dom_sf"/>
</dbReference>
<protein>
    <submittedName>
        <fullName evidence="2">XRE family DNA-binding protein</fullName>
    </submittedName>
</protein>
<dbReference type="AlphaFoldDB" id="A0A0R1RSK2"/>
<evidence type="ECO:0000313" key="2">
    <source>
        <dbReference type="EMBL" id="KRL56821.1"/>
    </source>
</evidence>
<dbReference type="PATRIC" id="fig|1114972.6.peg.1128"/>
<dbReference type="PANTHER" id="PTHR37038:SF14">
    <property type="entry name" value="TRANSCRIPTIONAL ACTIVATOR"/>
    <property type="match status" value="1"/>
</dbReference>
<dbReference type="STRING" id="1114972.FD35_GL001113"/>
<keyword evidence="3" id="KW-1185">Reference proteome</keyword>
<dbReference type="SMART" id="SM00530">
    <property type="entry name" value="HTH_XRE"/>
    <property type="match status" value="1"/>
</dbReference>
<dbReference type="RefSeq" id="WP_017262411.1">
    <property type="nucleotide sequence ID" value="NZ_AUAW01000004.1"/>
</dbReference>
<evidence type="ECO:0000259" key="1">
    <source>
        <dbReference type="PROSITE" id="PS50943"/>
    </source>
</evidence>
<dbReference type="EMBL" id="AZFF01000002">
    <property type="protein sequence ID" value="KRL56821.1"/>
    <property type="molecule type" value="Genomic_DNA"/>
</dbReference>
<dbReference type="Gene3D" id="1.25.40.10">
    <property type="entry name" value="Tetratricopeptide repeat domain"/>
    <property type="match status" value="1"/>
</dbReference>
<dbReference type="CDD" id="cd00093">
    <property type="entry name" value="HTH_XRE"/>
    <property type="match status" value="1"/>
</dbReference>
<dbReference type="OrthoDB" id="1150409at2"/>
<organism evidence="2 3">
    <name type="scientific">Furfurilactobacillus rossiae DSM 15814</name>
    <dbReference type="NCBI Taxonomy" id="1114972"/>
    <lineage>
        <taxon>Bacteria</taxon>
        <taxon>Bacillati</taxon>
        <taxon>Bacillota</taxon>
        <taxon>Bacilli</taxon>
        <taxon>Lactobacillales</taxon>
        <taxon>Lactobacillaceae</taxon>
        <taxon>Furfurilactobacillus</taxon>
    </lineage>
</organism>
<dbReference type="eggNOG" id="COG1396">
    <property type="taxonomic scope" value="Bacteria"/>
</dbReference>
<dbReference type="InterPro" id="IPR053163">
    <property type="entry name" value="HTH-type_regulator_Rgg"/>
</dbReference>
<dbReference type="InterPro" id="IPR001387">
    <property type="entry name" value="Cro/C1-type_HTH"/>
</dbReference>
<dbReference type="SUPFAM" id="SSF47413">
    <property type="entry name" value="lambda repressor-like DNA-binding domains"/>
    <property type="match status" value="1"/>
</dbReference>
<feature type="domain" description="HTH cro/C1-type" evidence="1">
    <location>
        <begin position="19"/>
        <end position="72"/>
    </location>
</feature>
<reference evidence="2 3" key="1">
    <citation type="journal article" date="2015" name="Genome Announc.">
        <title>Expanding the biotechnology potential of lactobacilli through comparative genomics of 213 strains and associated genera.</title>
        <authorList>
            <person name="Sun Z."/>
            <person name="Harris H.M."/>
            <person name="McCann A."/>
            <person name="Guo C."/>
            <person name="Argimon S."/>
            <person name="Zhang W."/>
            <person name="Yang X."/>
            <person name="Jeffery I.B."/>
            <person name="Cooney J.C."/>
            <person name="Kagawa T.F."/>
            <person name="Liu W."/>
            <person name="Song Y."/>
            <person name="Salvetti E."/>
            <person name="Wrobel A."/>
            <person name="Rasinkangas P."/>
            <person name="Parkhill J."/>
            <person name="Rea M.C."/>
            <person name="O'Sullivan O."/>
            <person name="Ritari J."/>
            <person name="Douillard F.P."/>
            <person name="Paul Ross R."/>
            <person name="Yang R."/>
            <person name="Briner A.E."/>
            <person name="Felis G.E."/>
            <person name="de Vos W.M."/>
            <person name="Barrangou R."/>
            <person name="Klaenhammer T.R."/>
            <person name="Caufield P.W."/>
            <person name="Cui Y."/>
            <person name="Zhang H."/>
            <person name="O'Toole P.W."/>
        </authorList>
    </citation>
    <scope>NUCLEOTIDE SEQUENCE [LARGE SCALE GENOMIC DNA]</scope>
    <source>
        <strain evidence="2 3">DSM 15814</strain>
    </source>
</reference>
<proteinExistence type="predicted"/>
<keyword evidence="2" id="KW-0238">DNA-binding</keyword>
<dbReference type="PANTHER" id="PTHR37038">
    <property type="entry name" value="TRANSCRIPTIONAL REGULATOR-RELATED"/>
    <property type="match status" value="1"/>
</dbReference>